<evidence type="ECO:0000313" key="10">
    <source>
        <dbReference type="Proteomes" id="UP001179600"/>
    </source>
</evidence>
<organism evidence="9 10">
    <name type="scientific">Vagococcus lutrae</name>
    <dbReference type="NCBI Taxonomy" id="81947"/>
    <lineage>
        <taxon>Bacteria</taxon>
        <taxon>Bacillati</taxon>
        <taxon>Bacillota</taxon>
        <taxon>Bacilli</taxon>
        <taxon>Lactobacillales</taxon>
        <taxon>Enterococcaceae</taxon>
        <taxon>Vagococcus</taxon>
    </lineage>
</organism>
<dbReference type="GO" id="GO:0005737">
    <property type="term" value="C:cytoplasm"/>
    <property type="evidence" value="ECO:0007669"/>
    <property type="project" value="UniProtKB-SubCell"/>
</dbReference>
<dbReference type="EMBL" id="CP116507">
    <property type="protein sequence ID" value="WCG22542.1"/>
    <property type="molecule type" value="Genomic_DNA"/>
</dbReference>
<dbReference type="Pfam" id="PF03610">
    <property type="entry name" value="EIIA-man"/>
    <property type="match status" value="1"/>
</dbReference>
<protein>
    <submittedName>
        <fullName evidence="9">PTS fructose transporter subunit IIA</fullName>
    </submittedName>
</protein>
<gene>
    <name evidence="9" type="ORF">PML95_09160</name>
</gene>
<name>A0AAE9XFU8_9ENTE</name>
<evidence type="ECO:0000256" key="5">
    <source>
        <dbReference type="ARBA" id="ARBA00022679"/>
    </source>
</evidence>
<evidence type="ECO:0000256" key="6">
    <source>
        <dbReference type="ARBA" id="ARBA00022683"/>
    </source>
</evidence>
<proteinExistence type="predicted"/>
<dbReference type="RefSeq" id="WP_202584992.1">
    <property type="nucleotide sequence ID" value="NZ_BKBT01000004.1"/>
</dbReference>
<keyword evidence="5" id="KW-0808">Transferase</keyword>
<accession>A0AAE9XFU8</accession>
<reference evidence="9" key="1">
    <citation type="submission" date="2023-01" db="EMBL/GenBank/DDBJ databases">
        <title>Oxazolidinone resistance genes in florfenicol resistant enterococci from beef cattle and veal calves at slaughter.</title>
        <authorList>
            <person name="Biggel M."/>
        </authorList>
    </citation>
    <scope>NUCLEOTIDE SEQUENCE</scope>
    <source>
        <strain evidence="9">K204-1</strain>
    </source>
</reference>
<dbReference type="AlphaFoldDB" id="A0AAE9XFU8"/>
<dbReference type="PANTHER" id="PTHR33799">
    <property type="entry name" value="PTS PERMEASE-RELATED-RELATED"/>
    <property type="match status" value="1"/>
</dbReference>
<sequence>MLGIVIATHGKFSSGLKDAAEVIVGATQNIETVSLNQGDDVFELGNKIEEAVNKVNKGSGVVILVDIISASPYNQSLLVINRLADELKEQVYVVGGVNLPMLIEAINHQLIETPVTEVPQTLISQSKESIDGWDSSMIDVEDDDEDDF</sequence>
<dbReference type="CDD" id="cd00006">
    <property type="entry name" value="PTS_IIA_man"/>
    <property type="match status" value="1"/>
</dbReference>
<evidence type="ECO:0000313" key="9">
    <source>
        <dbReference type="EMBL" id="WCG22542.1"/>
    </source>
</evidence>
<dbReference type="PROSITE" id="PS51096">
    <property type="entry name" value="PTS_EIIA_TYPE_4"/>
    <property type="match status" value="1"/>
</dbReference>
<keyword evidence="6" id="KW-0598">Phosphotransferase system</keyword>
<comment type="subcellular location">
    <subcellularLocation>
        <location evidence="1">Cytoplasm</location>
    </subcellularLocation>
</comment>
<dbReference type="PANTHER" id="PTHR33799:SF1">
    <property type="entry name" value="PTS SYSTEM MANNOSE-SPECIFIC EIIAB COMPONENT-RELATED"/>
    <property type="match status" value="1"/>
</dbReference>
<keyword evidence="2" id="KW-0813">Transport</keyword>
<evidence type="ECO:0000259" key="8">
    <source>
        <dbReference type="PROSITE" id="PS51096"/>
    </source>
</evidence>
<dbReference type="Proteomes" id="UP001179600">
    <property type="component" value="Chromosome"/>
</dbReference>
<feature type="domain" description="PTS EIIA type-4" evidence="8">
    <location>
        <begin position="1"/>
        <end position="130"/>
    </location>
</feature>
<keyword evidence="3" id="KW-0963">Cytoplasm</keyword>
<keyword evidence="4" id="KW-0762">Sugar transport</keyword>
<evidence type="ECO:0000256" key="4">
    <source>
        <dbReference type="ARBA" id="ARBA00022597"/>
    </source>
</evidence>
<evidence type="ECO:0000256" key="3">
    <source>
        <dbReference type="ARBA" id="ARBA00022490"/>
    </source>
</evidence>
<keyword evidence="7" id="KW-0418">Kinase</keyword>
<evidence type="ECO:0000256" key="7">
    <source>
        <dbReference type="ARBA" id="ARBA00022777"/>
    </source>
</evidence>
<dbReference type="SUPFAM" id="SSF53062">
    <property type="entry name" value="PTS system fructose IIA component-like"/>
    <property type="match status" value="1"/>
</dbReference>
<dbReference type="Gene3D" id="3.40.50.510">
    <property type="entry name" value="Phosphotransferase system, mannose-type IIA component"/>
    <property type="match status" value="1"/>
</dbReference>
<evidence type="ECO:0000256" key="2">
    <source>
        <dbReference type="ARBA" id="ARBA00022448"/>
    </source>
</evidence>
<dbReference type="InterPro" id="IPR051471">
    <property type="entry name" value="Bacterial_PTS_sugar_comp"/>
</dbReference>
<dbReference type="InterPro" id="IPR036662">
    <property type="entry name" value="PTS_EIIA_man-typ_sf"/>
</dbReference>
<dbReference type="GO" id="GO:0016301">
    <property type="term" value="F:kinase activity"/>
    <property type="evidence" value="ECO:0007669"/>
    <property type="project" value="UniProtKB-KW"/>
</dbReference>
<evidence type="ECO:0000256" key="1">
    <source>
        <dbReference type="ARBA" id="ARBA00004496"/>
    </source>
</evidence>
<dbReference type="GO" id="GO:0016020">
    <property type="term" value="C:membrane"/>
    <property type="evidence" value="ECO:0007669"/>
    <property type="project" value="InterPro"/>
</dbReference>
<dbReference type="InterPro" id="IPR004701">
    <property type="entry name" value="PTS_EIIA_man-typ"/>
</dbReference>
<dbReference type="InterPro" id="IPR033887">
    <property type="entry name" value="PTS_IIA_man"/>
</dbReference>
<dbReference type="GO" id="GO:0009401">
    <property type="term" value="P:phosphoenolpyruvate-dependent sugar phosphotransferase system"/>
    <property type="evidence" value="ECO:0007669"/>
    <property type="project" value="UniProtKB-KW"/>
</dbReference>